<protein>
    <submittedName>
        <fullName evidence="3">SAM-dependent methyltransferase</fullName>
    </submittedName>
</protein>
<keyword evidence="3" id="KW-0808">Transferase</keyword>
<dbReference type="EMBL" id="CP018866">
    <property type="protein sequence ID" value="AST92851.1"/>
    <property type="molecule type" value="Genomic_DNA"/>
</dbReference>
<dbReference type="GO" id="GO:0032259">
    <property type="term" value="P:methylation"/>
    <property type="evidence" value="ECO:0007669"/>
    <property type="project" value="UniProtKB-KW"/>
</dbReference>
<dbReference type="GO" id="GO:0003677">
    <property type="term" value="F:DNA binding"/>
    <property type="evidence" value="ECO:0007669"/>
    <property type="project" value="InterPro"/>
</dbReference>
<dbReference type="Gene3D" id="3.40.50.150">
    <property type="entry name" value="Vaccinia Virus protein VP39"/>
    <property type="match status" value="1"/>
</dbReference>
<organism evidence="3 4">
    <name type="scientific">Sutcliffiella cohnii</name>
    <dbReference type="NCBI Taxonomy" id="33932"/>
    <lineage>
        <taxon>Bacteria</taxon>
        <taxon>Bacillati</taxon>
        <taxon>Bacillota</taxon>
        <taxon>Bacilli</taxon>
        <taxon>Bacillales</taxon>
        <taxon>Bacillaceae</taxon>
        <taxon>Sutcliffiella</taxon>
    </lineage>
</organism>
<feature type="domain" description="YtxK-like N-terminal helical" evidence="2">
    <location>
        <begin position="7"/>
        <end position="86"/>
    </location>
</feature>
<dbReference type="InterPro" id="IPR048375">
    <property type="entry name" value="YtxK-like_N"/>
</dbReference>
<sequence>MSLTKLEETFTIFDTTSSILQEELSCTYLEALAETAENLFHQDVLQDELSELTKKRLLKEYDKINLQSLTKEEVRKGFQLAILKGMKEGAQVNHQMTPDAISLFIGFLVSKFNESNASISILDPAVGTGNLLTAVLNQLSDKKLTTYGIDVDDLLIKLAYQNSNLQQHPIEFYTQDSLQNLYIEPVDTVISDIPYGFYPDDVNASNFELKRNEGHSYAHHLYIEQSIKYTKPGGYLFFLVPNAMFEGEESKNLHVYLKDHVYIQGLLQLPFNLFKSPKHAKSIFILQKKAINVEQPKQALLVNLPSFSKKDAMSNIMGQINDWIQAEKRKK</sequence>
<dbReference type="Gene3D" id="1.10.150.470">
    <property type="match status" value="1"/>
</dbReference>
<feature type="domain" description="DNA methylase adenine-specific" evidence="1">
    <location>
        <begin position="95"/>
        <end position="316"/>
    </location>
</feature>
<dbReference type="Pfam" id="PF21106">
    <property type="entry name" value="YtxK_like"/>
    <property type="match status" value="1"/>
</dbReference>
<dbReference type="InterPro" id="IPR016843">
    <property type="entry name" value="S-AdoMet-dep_Ade-MeTrfase_prd"/>
</dbReference>
<dbReference type="PANTHER" id="PTHR41313:SF1">
    <property type="entry name" value="DNA METHYLASE ADENINE-SPECIFIC DOMAIN-CONTAINING PROTEIN"/>
    <property type="match status" value="1"/>
</dbReference>
<reference evidence="3 4" key="1">
    <citation type="submission" date="2016-12" db="EMBL/GenBank/DDBJ databases">
        <title>The whole genome sequencing and assembly of Bacillus cohnii DSM 6307T strain.</title>
        <authorList>
            <person name="Lee Y.-J."/>
            <person name="Yi H."/>
            <person name="Bahn Y.-S."/>
            <person name="Kim J.F."/>
            <person name="Lee D.-W."/>
        </authorList>
    </citation>
    <scope>NUCLEOTIDE SEQUENCE [LARGE SCALE GENOMIC DNA]</scope>
    <source>
        <strain evidence="3 4">DSM 6307</strain>
    </source>
</reference>
<evidence type="ECO:0000313" key="3">
    <source>
        <dbReference type="EMBL" id="AST92851.1"/>
    </source>
</evidence>
<dbReference type="GO" id="GO:0008170">
    <property type="term" value="F:N-methyltransferase activity"/>
    <property type="evidence" value="ECO:0007669"/>
    <property type="project" value="InterPro"/>
</dbReference>
<dbReference type="CDD" id="cd02440">
    <property type="entry name" value="AdoMet_MTases"/>
    <property type="match status" value="1"/>
</dbReference>
<dbReference type="PRINTS" id="PR00507">
    <property type="entry name" value="N12N6MTFRASE"/>
</dbReference>
<dbReference type="InterPro" id="IPR052933">
    <property type="entry name" value="DNA_Protect_Modify"/>
</dbReference>
<dbReference type="SUPFAM" id="SSF53335">
    <property type="entry name" value="S-adenosyl-L-methionine-dependent methyltransferases"/>
    <property type="match status" value="1"/>
</dbReference>
<dbReference type="Pfam" id="PF02384">
    <property type="entry name" value="N6_Mtase"/>
    <property type="match status" value="1"/>
</dbReference>
<dbReference type="AlphaFoldDB" id="A0A223KTM8"/>
<dbReference type="PANTHER" id="PTHR41313">
    <property type="entry name" value="ADENINE-SPECIFIC METHYLTRANSFERASE"/>
    <property type="match status" value="1"/>
</dbReference>
<keyword evidence="3" id="KW-0489">Methyltransferase</keyword>
<dbReference type="InterPro" id="IPR003356">
    <property type="entry name" value="DNA_methylase_A-5"/>
</dbReference>
<gene>
    <name evidence="3" type="ORF">BC6307_16945</name>
</gene>
<evidence type="ECO:0000259" key="1">
    <source>
        <dbReference type="Pfam" id="PF02384"/>
    </source>
</evidence>
<dbReference type="RefSeq" id="WP_066421353.1">
    <property type="nucleotide sequence ID" value="NZ_CP018866.1"/>
</dbReference>
<keyword evidence="4" id="KW-1185">Reference proteome</keyword>
<dbReference type="STRING" id="1314751.GCA_001591425_04753"/>
<proteinExistence type="predicted"/>
<name>A0A223KTM8_9BACI</name>
<accession>A0A223KTM8</accession>
<evidence type="ECO:0000313" key="4">
    <source>
        <dbReference type="Proteomes" id="UP000215224"/>
    </source>
</evidence>
<dbReference type="PIRSF" id="PIRSF026567">
    <property type="entry name" value="Adenine_mtase_bact_prd"/>
    <property type="match status" value="1"/>
</dbReference>
<dbReference type="Proteomes" id="UP000215224">
    <property type="component" value="Chromosome"/>
</dbReference>
<dbReference type="InterPro" id="IPR029063">
    <property type="entry name" value="SAM-dependent_MTases_sf"/>
</dbReference>
<evidence type="ECO:0000259" key="2">
    <source>
        <dbReference type="Pfam" id="PF21106"/>
    </source>
</evidence>
<dbReference type="KEGG" id="bcoh:BC6307_16945"/>